<organism evidence="1 2">
    <name type="scientific">Aldrovandia affinis</name>
    <dbReference type="NCBI Taxonomy" id="143900"/>
    <lineage>
        <taxon>Eukaryota</taxon>
        <taxon>Metazoa</taxon>
        <taxon>Chordata</taxon>
        <taxon>Craniata</taxon>
        <taxon>Vertebrata</taxon>
        <taxon>Euteleostomi</taxon>
        <taxon>Actinopterygii</taxon>
        <taxon>Neopterygii</taxon>
        <taxon>Teleostei</taxon>
        <taxon>Notacanthiformes</taxon>
        <taxon>Halosauridae</taxon>
        <taxon>Aldrovandia</taxon>
    </lineage>
</organism>
<evidence type="ECO:0000313" key="2">
    <source>
        <dbReference type="Proteomes" id="UP001221898"/>
    </source>
</evidence>
<sequence length="150" mass="15633">METLLLPLTTDTQEGEVFGGSVEPVPIFGGSIAKEIRLSTGSGLAPQAVPGRLAGPVDVEEIASISFSIDSSSDLISESSMAAMQIAGAAFTDVAPVPLNKPRSGAAGRAVGAVVLRRVENSIFLPQQLQMETLSRGTSVYRQGEGRRSF</sequence>
<evidence type="ECO:0000313" key="1">
    <source>
        <dbReference type="EMBL" id="KAJ8408877.1"/>
    </source>
</evidence>
<keyword evidence="2" id="KW-1185">Reference proteome</keyword>
<accession>A0AAD7SVD9</accession>
<comment type="caution">
    <text evidence="1">The sequence shown here is derived from an EMBL/GenBank/DDBJ whole genome shotgun (WGS) entry which is preliminary data.</text>
</comment>
<name>A0AAD7SVD9_9TELE</name>
<gene>
    <name evidence="1" type="ORF">AAFF_G00246950</name>
</gene>
<proteinExistence type="predicted"/>
<dbReference type="AlphaFoldDB" id="A0AAD7SVD9"/>
<reference evidence="1" key="1">
    <citation type="journal article" date="2023" name="Science">
        <title>Genome structures resolve the early diversification of teleost fishes.</title>
        <authorList>
            <person name="Parey E."/>
            <person name="Louis A."/>
            <person name="Montfort J."/>
            <person name="Bouchez O."/>
            <person name="Roques C."/>
            <person name="Iampietro C."/>
            <person name="Lluch J."/>
            <person name="Castinel A."/>
            <person name="Donnadieu C."/>
            <person name="Desvignes T."/>
            <person name="Floi Bucao C."/>
            <person name="Jouanno E."/>
            <person name="Wen M."/>
            <person name="Mejri S."/>
            <person name="Dirks R."/>
            <person name="Jansen H."/>
            <person name="Henkel C."/>
            <person name="Chen W.J."/>
            <person name="Zahm M."/>
            <person name="Cabau C."/>
            <person name="Klopp C."/>
            <person name="Thompson A.W."/>
            <person name="Robinson-Rechavi M."/>
            <person name="Braasch I."/>
            <person name="Lecointre G."/>
            <person name="Bobe J."/>
            <person name="Postlethwait J.H."/>
            <person name="Berthelot C."/>
            <person name="Roest Crollius H."/>
            <person name="Guiguen Y."/>
        </authorList>
    </citation>
    <scope>NUCLEOTIDE SEQUENCE</scope>
    <source>
        <strain evidence="1">NC1722</strain>
    </source>
</reference>
<dbReference type="Proteomes" id="UP001221898">
    <property type="component" value="Unassembled WGS sequence"/>
</dbReference>
<dbReference type="EMBL" id="JAINUG010000033">
    <property type="protein sequence ID" value="KAJ8408877.1"/>
    <property type="molecule type" value="Genomic_DNA"/>
</dbReference>
<protein>
    <submittedName>
        <fullName evidence="1">Uncharacterized protein</fullName>
    </submittedName>
</protein>